<sequence>MFTDIHTVIFYVKDIEKSKDFYTEILGLKVVDDQGLYISFRGSENSGTVLAINAYGKEGQFAGHQTVILRTKDIQNTYRELMDKKITFTTELIQQPWGWTFIFRDPDGNKIEVLE</sequence>
<dbReference type="Pfam" id="PF00903">
    <property type="entry name" value="Glyoxalase"/>
    <property type="match status" value="1"/>
</dbReference>
<accession>A0A1F7YH39</accession>
<dbReference type="Gene3D" id="3.10.180.10">
    <property type="entry name" value="2,3-Dihydroxybiphenyl 1,2-Dioxygenase, domain 1"/>
    <property type="match status" value="1"/>
</dbReference>
<dbReference type="Proteomes" id="UP000178851">
    <property type="component" value="Unassembled WGS sequence"/>
</dbReference>
<dbReference type="PANTHER" id="PTHR36437">
    <property type="entry name" value="GLYOXALASE/BLEOMYCIN RESISTANCE PROTEIN/DIOXYGENASE"/>
    <property type="match status" value="1"/>
</dbReference>
<dbReference type="AlphaFoldDB" id="A0A1F7YH39"/>
<dbReference type="SUPFAM" id="SSF54593">
    <property type="entry name" value="Glyoxalase/Bleomycin resistance protein/Dihydroxybiphenyl dioxygenase"/>
    <property type="match status" value="1"/>
</dbReference>
<name>A0A1F7YH39_9BACT</name>
<reference evidence="2 3" key="1">
    <citation type="journal article" date="2016" name="Nat. Commun.">
        <title>Thousands of microbial genomes shed light on interconnected biogeochemical processes in an aquifer system.</title>
        <authorList>
            <person name="Anantharaman K."/>
            <person name="Brown C.T."/>
            <person name="Hug L.A."/>
            <person name="Sharon I."/>
            <person name="Castelle C.J."/>
            <person name="Probst A.J."/>
            <person name="Thomas B.C."/>
            <person name="Singh A."/>
            <person name="Wilkins M.J."/>
            <person name="Karaoz U."/>
            <person name="Brodie E.L."/>
            <person name="Williams K.H."/>
            <person name="Hubbard S.S."/>
            <person name="Banfield J.F."/>
        </authorList>
    </citation>
    <scope>NUCLEOTIDE SEQUENCE [LARGE SCALE GENOMIC DNA]</scope>
</reference>
<proteinExistence type="predicted"/>
<feature type="domain" description="VOC" evidence="1">
    <location>
        <begin position="4"/>
        <end position="115"/>
    </location>
</feature>
<dbReference type="InterPro" id="IPR037523">
    <property type="entry name" value="VOC_core"/>
</dbReference>
<comment type="caution">
    <text evidence="2">The sequence shown here is derived from an EMBL/GenBank/DDBJ whole genome shotgun (WGS) entry which is preliminary data.</text>
</comment>
<organism evidence="2 3">
    <name type="scientific">Candidatus Woesebacteria bacterium RIFCSPHIGHO2_01_FULL_39_28</name>
    <dbReference type="NCBI Taxonomy" id="1802496"/>
    <lineage>
        <taxon>Bacteria</taxon>
        <taxon>Candidatus Woeseibacteriota</taxon>
    </lineage>
</organism>
<dbReference type="InterPro" id="IPR004360">
    <property type="entry name" value="Glyas_Fos-R_dOase_dom"/>
</dbReference>
<protein>
    <recommendedName>
        <fullName evidence="1">VOC domain-containing protein</fullName>
    </recommendedName>
</protein>
<evidence type="ECO:0000313" key="3">
    <source>
        <dbReference type="Proteomes" id="UP000178851"/>
    </source>
</evidence>
<evidence type="ECO:0000259" key="1">
    <source>
        <dbReference type="PROSITE" id="PS51819"/>
    </source>
</evidence>
<gene>
    <name evidence="2" type="ORF">A2627_01450</name>
</gene>
<dbReference type="PANTHER" id="PTHR36437:SF2">
    <property type="entry name" value="GLYOXALASE_BLEOMYCIN RESISTANCE PROTEIN_DIOXYGENASE"/>
    <property type="match status" value="1"/>
</dbReference>
<dbReference type="EMBL" id="MGGI01000012">
    <property type="protein sequence ID" value="OGM26671.1"/>
    <property type="molecule type" value="Genomic_DNA"/>
</dbReference>
<dbReference type="PROSITE" id="PS51819">
    <property type="entry name" value="VOC"/>
    <property type="match status" value="1"/>
</dbReference>
<evidence type="ECO:0000313" key="2">
    <source>
        <dbReference type="EMBL" id="OGM26671.1"/>
    </source>
</evidence>
<dbReference type="InterPro" id="IPR029068">
    <property type="entry name" value="Glyas_Bleomycin-R_OHBP_Dase"/>
</dbReference>